<name>A0A955L2H1_9BACT</name>
<sequence>MVPAILLFISYIALIFVGYKQTVKVRNELIKQQAFSPETAVYLDKHEFIILTTLFFFSAIHEEEDEALWLEEIQWKNMMMWFIAAIIVSIISFIFLIFSYL</sequence>
<evidence type="ECO:0000313" key="3">
    <source>
        <dbReference type="Proteomes" id="UP000775877"/>
    </source>
</evidence>
<evidence type="ECO:0000313" key="2">
    <source>
        <dbReference type="EMBL" id="MCA9381666.1"/>
    </source>
</evidence>
<reference evidence="2" key="2">
    <citation type="journal article" date="2021" name="Microbiome">
        <title>Successional dynamics and alternative stable states in a saline activated sludge microbial community over 9 years.</title>
        <authorList>
            <person name="Wang Y."/>
            <person name="Ye J."/>
            <person name="Ju F."/>
            <person name="Liu L."/>
            <person name="Boyd J.A."/>
            <person name="Deng Y."/>
            <person name="Parks D.H."/>
            <person name="Jiang X."/>
            <person name="Yin X."/>
            <person name="Woodcroft B.J."/>
            <person name="Tyson G.W."/>
            <person name="Hugenholtz P."/>
            <person name="Polz M.F."/>
            <person name="Zhang T."/>
        </authorList>
    </citation>
    <scope>NUCLEOTIDE SEQUENCE</scope>
    <source>
        <strain evidence="2">HKST-UBA13</strain>
    </source>
</reference>
<accession>A0A955L2H1</accession>
<keyword evidence="1" id="KW-0812">Transmembrane</keyword>
<gene>
    <name evidence="2" type="ORF">KC678_05350</name>
</gene>
<dbReference type="Proteomes" id="UP000775877">
    <property type="component" value="Unassembled WGS sequence"/>
</dbReference>
<keyword evidence="1" id="KW-0472">Membrane</keyword>
<dbReference type="AlphaFoldDB" id="A0A955L2H1"/>
<reference evidence="2" key="1">
    <citation type="submission" date="2020-04" db="EMBL/GenBank/DDBJ databases">
        <authorList>
            <person name="Zhang T."/>
        </authorList>
    </citation>
    <scope>NUCLEOTIDE SEQUENCE</scope>
    <source>
        <strain evidence="2">HKST-UBA13</strain>
    </source>
</reference>
<feature type="transmembrane region" description="Helical" evidence="1">
    <location>
        <begin position="78"/>
        <end position="98"/>
    </location>
</feature>
<dbReference type="EMBL" id="JAGQLJ010000154">
    <property type="protein sequence ID" value="MCA9381666.1"/>
    <property type="molecule type" value="Genomic_DNA"/>
</dbReference>
<organism evidence="2 3">
    <name type="scientific">Candidatus Dojkabacteria bacterium</name>
    <dbReference type="NCBI Taxonomy" id="2099670"/>
    <lineage>
        <taxon>Bacteria</taxon>
        <taxon>Candidatus Dojkabacteria</taxon>
    </lineage>
</organism>
<proteinExistence type="predicted"/>
<comment type="caution">
    <text evidence="2">The sequence shown here is derived from an EMBL/GenBank/DDBJ whole genome shotgun (WGS) entry which is preliminary data.</text>
</comment>
<keyword evidence="1" id="KW-1133">Transmembrane helix</keyword>
<evidence type="ECO:0000256" key="1">
    <source>
        <dbReference type="SAM" id="Phobius"/>
    </source>
</evidence>
<protein>
    <submittedName>
        <fullName evidence="2">Uncharacterized protein</fullName>
    </submittedName>
</protein>